<keyword evidence="1" id="KW-1133">Transmembrane helix</keyword>
<sequence>MGKLVRKFKVWYVWQDEEHQQWLQEMAAQGLHLRSTNMCCVHTFERGAPADMAYRWDVRYFGPNAEYRQLFQDAGWELVTSTVGWHCWRKARTAGASTEIFTQRADNAAKYLRVIRLFALIVAAEALAYWLIPARHEYAEGLAWGMFVGTAVVGLVALAKLSKRMKEVQGA</sequence>
<organism evidence="2 5">
    <name type="scientific">Duganella margarita</name>
    <dbReference type="NCBI Taxonomy" id="2692170"/>
    <lineage>
        <taxon>Bacteria</taxon>
        <taxon>Pseudomonadati</taxon>
        <taxon>Pseudomonadota</taxon>
        <taxon>Betaproteobacteria</taxon>
        <taxon>Burkholderiales</taxon>
        <taxon>Oxalobacteraceae</taxon>
        <taxon>Telluria group</taxon>
        <taxon>Duganella</taxon>
    </lineage>
</organism>
<proteinExistence type="predicted"/>
<keyword evidence="1" id="KW-0812">Transmembrane</keyword>
<accession>A0A7X4KK79</accession>
<evidence type="ECO:0000256" key="1">
    <source>
        <dbReference type="SAM" id="Phobius"/>
    </source>
</evidence>
<dbReference type="Proteomes" id="UP000466332">
    <property type="component" value="Unassembled WGS sequence"/>
</dbReference>
<keyword evidence="4" id="KW-1185">Reference proteome</keyword>
<dbReference type="Proteomes" id="UP000469734">
    <property type="component" value="Unassembled WGS sequence"/>
</dbReference>
<dbReference type="Pfam" id="PF11193">
    <property type="entry name" value="DUF2812"/>
    <property type="match status" value="1"/>
</dbReference>
<dbReference type="InterPro" id="IPR021359">
    <property type="entry name" value="DUF2812"/>
</dbReference>
<dbReference type="EMBL" id="WWCS01000001">
    <property type="protein sequence ID" value="MYN37873.1"/>
    <property type="molecule type" value="Genomic_DNA"/>
</dbReference>
<gene>
    <name evidence="3" type="ORF">GTP55_00635</name>
    <name evidence="2" type="ORF">GTP56_24510</name>
</gene>
<evidence type="ECO:0000313" key="2">
    <source>
        <dbReference type="EMBL" id="MYM75338.1"/>
    </source>
</evidence>
<dbReference type="RefSeq" id="WP_161043082.1">
    <property type="nucleotide sequence ID" value="NZ_WWCR01000036.1"/>
</dbReference>
<reference evidence="4 5" key="1">
    <citation type="submission" date="2019-12" db="EMBL/GenBank/DDBJ databases">
        <title>Novel species isolated from a subtropical stream in China.</title>
        <authorList>
            <person name="Lu H."/>
        </authorList>
    </citation>
    <scope>NUCLEOTIDE SEQUENCE [LARGE SCALE GENOMIC DNA]</scope>
    <source>
        <strain evidence="3 4">FT109W</strain>
        <strain evidence="2 5">FT134W</strain>
    </source>
</reference>
<comment type="caution">
    <text evidence="2">The sequence shown here is derived from an EMBL/GenBank/DDBJ whole genome shotgun (WGS) entry which is preliminary data.</text>
</comment>
<feature type="transmembrane region" description="Helical" evidence="1">
    <location>
        <begin position="114"/>
        <end position="132"/>
    </location>
</feature>
<dbReference type="EMBL" id="WWCR01000036">
    <property type="protein sequence ID" value="MYM75338.1"/>
    <property type="molecule type" value="Genomic_DNA"/>
</dbReference>
<evidence type="ECO:0000313" key="3">
    <source>
        <dbReference type="EMBL" id="MYN37873.1"/>
    </source>
</evidence>
<dbReference type="AlphaFoldDB" id="A0A7X4KK79"/>
<feature type="transmembrane region" description="Helical" evidence="1">
    <location>
        <begin position="138"/>
        <end position="159"/>
    </location>
</feature>
<evidence type="ECO:0000313" key="4">
    <source>
        <dbReference type="Proteomes" id="UP000466332"/>
    </source>
</evidence>
<evidence type="ECO:0000313" key="5">
    <source>
        <dbReference type="Proteomes" id="UP000469734"/>
    </source>
</evidence>
<protein>
    <submittedName>
        <fullName evidence="2">DUF2812 domain-containing protein</fullName>
    </submittedName>
</protein>
<name>A0A7X4KK79_9BURK</name>
<keyword evidence="1" id="KW-0472">Membrane</keyword>